<evidence type="ECO:0000256" key="3">
    <source>
        <dbReference type="ARBA" id="ARBA00023004"/>
    </source>
</evidence>
<keyword evidence="7" id="KW-1185">Reference proteome</keyword>
<dbReference type="GO" id="GO:0003824">
    <property type="term" value="F:catalytic activity"/>
    <property type="evidence" value="ECO:0007669"/>
    <property type="project" value="InterPro"/>
</dbReference>
<dbReference type="Gene3D" id="3.20.20.70">
    <property type="entry name" value="Aldolase class I"/>
    <property type="match status" value="1"/>
</dbReference>
<dbReference type="SFLD" id="SFLDS00029">
    <property type="entry name" value="Radical_SAM"/>
    <property type="match status" value="1"/>
</dbReference>
<dbReference type="PANTHER" id="PTHR11228">
    <property type="entry name" value="RADICAL SAM DOMAIN PROTEIN"/>
    <property type="match status" value="1"/>
</dbReference>
<dbReference type="OrthoDB" id="371936at2157"/>
<dbReference type="eggNOG" id="arCOG00951">
    <property type="taxonomic scope" value="Archaea"/>
</dbReference>
<dbReference type="SUPFAM" id="SSF102114">
    <property type="entry name" value="Radical SAM enzymes"/>
    <property type="match status" value="1"/>
</dbReference>
<proteinExistence type="predicted"/>
<dbReference type="STRING" id="1056495.Calag_0716"/>
<dbReference type="GeneID" id="14211976"/>
<dbReference type="PANTHER" id="PTHR11228:SF35">
    <property type="entry name" value="MOLYBDENUM COFACTOR BIOSYNTHESIS PROTEIN A-RELATED"/>
    <property type="match status" value="1"/>
</dbReference>
<dbReference type="SMART" id="SM00729">
    <property type="entry name" value="Elp3"/>
    <property type="match status" value="1"/>
</dbReference>
<dbReference type="InterPro" id="IPR058240">
    <property type="entry name" value="rSAM_sf"/>
</dbReference>
<keyword evidence="2" id="KW-0479">Metal-binding</keyword>
<dbReference type="PROSITE" id="PS51918">
    <property type="entry name" value="RADICAL_SAM"/>
    <property type="match status" value="1"/>
</dbReference>
<dbReference type="Pfam" id="PF04055">
    <property type="entry name" value="Radical_SAM"/>
    <property type="match status" value="1"/>
</dbReference>
<dbReference type="Proteomes" id="UP000010469">
    <property type="component" value="Chromosome"/>
</dbReference>
<dbReference type="InterPro" id="IPR013785">
    <property type="entry name" value="Aldolase_TIM"/>
</dbReference>
<keyword evidence="3" id="KW-0408">Iron</keyword>
<dbReference type="InterPro" id="IPR007197">
    <property type="entry name" value="rSAM"/>
</dbReference>
<evidence type="ECO:0000259" key="5">
    <source>
        <dbReference type="PROSITE" id="PS51918"/>
    </source>
</evidence>
<evidence type="ECO:0000256" key="2">
    <source>
        <dbReference type="ARBA" id="ARBA00022723"/>
    </source>
</evidence>
<evidence type="ECO:0000256" key="1">
    <source>
        <dbReference type="ARBA" id="ARBA00022691"/>
    </source>
</evidence>
<dbReference type="GO" id="GO:0051536">
    <property type="term" value="F:iron-sulfur cluster binding"/>
    <property type="evidence" value="ECO:0007669"/>
    <property type="project" value="UniProtKB-KW"/>
</dbReference>
<dbReference type="InterPro" id="IPR050377">
    <property type="entry name" value="Radical_SAM_PqqE_MftC-like"/>
</dbReference>
<sequence length="351" mass="40123">MKCNAKIEKISNFYGRPIYYINKPIPLIGHIAFGIIDRGTNVLQVRPSTLCFHNCIFCSVDAGPNSKFRESEYIVNEEWLAEWVNDVANVKNEDIEVLIDGVGEPISHPKILKLISLIKKIKNVKTISIETHGGSLSLQLAKKLEEAGLNRINLSIDSINSENAKKLSGTEWYDVNKILKNASEILKETNIDIVLTPVVIPEINEKDMDLIIEWAKENHAGEKSNYPSGILIQKFEIHHFGRKPEKIKVWSWGKFYSWLKILQEKHNYRLIVKPEELGFKDSAKLEKPFHVNDIVKSTIIGNGWLKNEYLATDENCIRIISIISKEDLMIGSKVKTKIIRDKDNIFLGKLY</sequence>
<dbReference type="InParanoid" id="L0A9B1"/>
<dbReference type="SFLD" id="SFLDG01110">
    <property type="entry name" value="Uncharacterised_Radical_SAM_Su"/>
    <property type="match status" value="1"/>
</dbReference>
<keyword evidence="4" id="KW-0411">Iron-sulfur</keyword>
<dbReference type="RefSeq" id="WP_015232359.1">
    <property type="nucleotide sequence ID" value="NC_019791.1"/>
</dbReference>
<organism evidence="6 7">
    <name type="scientific">Caldisphaera lagunensis (strain DSM 15908 / JCM 11604 / ANMR 0165 / IC-154)</name>
    <dbReference type="NCBI Taxonomy" id="1056495"/>
    <lineage>
        <taxon>Archaea</taxon>
        <taxon>Thermoproteota</taxon>
        <taxon>Thermoprotei</taxon>
        <taxon>Acidilobales</taxon>
        <taxon>Caldisphaeraceae</taxon>
        <taxon>Caldisphaera</taxon>
    </lineage>
</organism>
<dbReference type="InterPro" id="IPR006638">
    <property type="entry name" value="Elp3/MiaA/NifB-like_rSAM"/>
</dbReference>
<dbReference type="SFLD" id="SFLDG01067">
    <property type="entry name" value="SPASM/twitch_domain_containing"/>
    <property type="match status" value="1"/>
</dbReference>
<gene>
    <name evidence="6" type="ordered locus">Calag_0716</name>
</gene>
<dbReference type="GO" id="GO:0046872">
    <property type="term" value="F:metal ion binding"/>
    <property type="evidence" value="ECO:0007669"/>
    <property type="project" value="UniProtKB-KW"/>
</dbReference>
<protein>
    <submittedName>
        <fullName evidence="6">Putative Fe-S oxidoreductase</fullName>
    </submittedName>
</protein>
<feature type="domain" description="Radical SAM core" evidence="5">
    <location>
        <begin position="37"/>
        <end position="265"/>
    </location>
</feature>
<evidence type="ECO:0000256" key="4">
    <source>
        <dbReference type="ARBA" id="ARBA00023014"/>
    </source>
</evidence>
<dbReference type="HOGENOM" id="CLU_048071_0_0_2"/>
<dbReference type="AlphaFoldDB" id="L0A9B1"/>
<keyword evidence="1" id="KW-0949">S-adenosyl-L-methionine</keyword>
<dbReference type="InterPro" id="IPR040088">
    <property type="entry name" value="MJ0103-like"/>
</dbReference>
<accession>L0A9B1</accession>
<dbReference type="KEGG" id="clg:Calag_0716"/>
<evidence type="ECO:0000313" key="7">
    <source>
        <dbReference type="Proteomes" id="UP000010469"/>
    </source>
</evidence>
<dbReference type="EMBL" id="CP003378">
    <property type="protein sequence ID" value="AFZ70461.1"/>
    <property type="molecule type" value="Genomic_DNA"/>
</dbReference>
<dbReference type="CDD" id="cd01335">
    <property type="entry name" value="Radical_SAM"/>
    <property type="match status" value="1"/>
</dbReference>
<reference evidence="7" key="1">
    <citation type="submission" date="2012-03" db="EMBL/GenBank/DDBJ databases">
        <title>Complete genome of Caldisphaera lagunensis DSM 15908.</title>
        <authorList>
            <person name="Lucas S."/>
            <person name="Copeland A."/>
            <person name="Lapidus A."/>
            <person name="Glavina del Rio T."/>
            <person name="Dalin E."/>
            <person name="Tice H."/>
            <person name="Bruce D."/>
            <person name="Goodwin L."/>
            <person name="Pitluck S."/>
            <person name="Peters L."/>
            <person name="Mikhailova N."/>
            <person name="Teshima H."/>
            <person name="Kyrpides N."/>
            <person name="Mavromatis K."/>
            <person name="Ivanova N."/>
            <person name="Brettin T."/>
            <person name="Detter J.C."/>
            <person name="Han C."/>
            <person name="Larimer F."/>
            <person name="Land M."/>
            <person name="Hauser L."/>
            <person name="Markowitz V."/>
            <person name="Cheng J.-F."/>
            <person name="Hugenholtz P."/>
            <person name="Woyke T."/>
            <person name="Wu D."/>
            <person name="Spring S."/>
            <person name="Schroeder M."/>
            <person name="Brambilla E."/>
            <person name="Klenk H.-P."/>
            <person name="Eisen J.A."/>
        </authorList>
    </citation>
    <scope>NUCLEOTIDE SEQUENCE [LARGE SCALE GENOMIC DNA]</scope>
    <source>
        <strain evidence="7">DSM 15908 / JCM 11604 / IC-154</strain>
    </source>
</reference>
<name>L0A9B1_CALLD</name>
<evidence type="ECO:0000313" key="6">
    <source>
        <dbReference type="EMBL" id="AFZ70461.1"/>
    </source>
</evidence>